<dbReference type="AlphaFoldDB" id="A0A897NRJ2"/>
<reference evidence="1 2" key="1">
    <citation type="submission" date="2020-11" db="EMBL/GenBank/DDBJ databases">
        <title>Carbohydrate-dependent, anaerobic sulfur respiration: A novel catabolism in halophilic archaea.</title>
        <authorList>
            <person name="Sorokin D.Y."/>
            <person name="Messina E."/>
            <person name="Smedile F."/>
            <person name="La Cono V."/>
            <person name="Hallsworth J.E."/>
            <person name="Yakimov M.M."/>
        </authorList>
    </citation>
    <scope>NUCLEOTIDE SEQUENCE [LARGE SCALE GENOMIC DNA]</scope>
    <source>
        <strain evidence="1 2">HSR-Est</strain>
    </source>
</reference>
<evidence type="ECO:0000313" key="1">
    <source>
        <dbReference type="EMBL" id="QSG15044.1"/>
    </source>
</evidence>
<proteinExistence type="predicted"/>
<dbReference type="Proteomes" id="UP000663292">
    <property type="component" value="Chromosome"/>
</dbReference>
<accession>A0A897NRJ2</accession>
<gene>
    <name evidence="1" type="ORF">HSEST_1515</name>
</gene>
<evidence type="ECO:0000313" key="2">
    <source>
        <dbReference type="Proteomes" id="UP000663292"/>
    </source>
</evidence>
<organism evidence="1 2">
    <name type="scientific">Halapricum desulfuricans</name>
    <dbReference type="NCBI Taxonomy" id="2841257"/>
    <lineage>
        <taxon>Archaea</taxon>
        <taxon>Methanobacteriati</taxon>
        <taxon>Methanobacteriota</taxon>
        <taxon>Stenosarchaea group</taxon>
        <taxon>Halobacteria</taxon>
        <taxon>Halobacteriales</taxon>
        <taxon>Haloarculaceae</taxon>
        <taxon>Halapricum</taxon>
    </lineage>
</organism>
<protein>
    <submittedName>
        <fullName evidence="1">Uncharacterized protein</fullName>
    </submittedName>
</protein>
<keyword evidence="2" id="KW-1185">Reference proteome</keyword>
<name>A0A897NRJ2_9EURY</name>
<dbReference type="EMBL" id="CP064791">
    <property type="protein sequence ID" value="QSG15044.1"/>
    <property type="molecule type" value="Genomic_DNA"/>
</dbReference>
<sequence>MVVRKNPAERSDISLFLGTVNMPARLGAPLVPTERDVDDSIDRFDVFGVEIAGRRCNDRNGSVAPIASPFEIPAGERQRHMMSRLFSRR</sequence>